<protein>
    <submittedName>
        <fullName evidence="1">Uncharacterized protein</fullName>
    </submittedName>
</protein>
<evidence type="ECO:0000313" key="1">
    <source>
        <dbReference type="EMBL" id="GFC78687.1"/>
    </source>
</evidence>
<feature type="non-terminal residue" evidence="1">
    <location>
        <position position="189"/>
    </location>
</feature>
<organism evidence="1">
    <name type="scientific">Tanacetum cinerariifolium</name>
    <name type="common">Dalmatian daisy</name>
    <name type="synonym">Chrysanthemum cinerariifolium</name>
    <dbReference type="NCBI Taxonomy" id="118510"/>
    <lineage>
        <taxon>Eukaryota</taxon>
        <taxon>Viridiplantae</taxon>
        <taxon>Streptophyta</taxon>
        <taxon>Embryophyta</taxon>
        <taxon>Tracheophyta</taxon>
        <taxon>Spermatophyta</taxon>
        <taxon>Magnoliopsida</taxon>
        <taxon>eudicotyledons</taxon>
        <taxon>Gunneridae</taxon>
        <taxon>Pentapetalae</taxon>
        <taxon>asterids</taxon>
        <taxon>campanulids</taxon>
        <taxon>Asterales</taxon>
        <taxon>Asteraceae</taxon>
        <taxon>Asteroideae</taxon>
        <taxon>Anthemideae</taxon>
        <taxon>Anthemidinae</taxon>
        <taxon>Tanacetum</taxon>
    </lineage>
</organism>
<comment type="caution">
    <text evidence="1">The sequence shown here is derived from an EMBL/GenBank/DDBJ whole genome shotgun (WGS) entry which is preliminary data.</text>
</comment>
<sequence length="189" mass="18904">HFVEVAQAVLGRVYHRFGGCLGRGPLLGKEVSLGQVSISRALGGAALVGAGAGAALGQYGGSILQRGVDGCLVDAHQRGVAVANRLVDMGVAVVEPLVVRQPEKAGEVAKLALVAGNGVALPGIVRAGVAEHAEMLRLRCAQHDRCNLEGNVSTHQVGAVGGVVAQVDAAVQGRGAVGVRAAVADFGVG</sequence>
<reference evidence="1" key="1">
    <citation type="journal article" date="2019" name="Sci. Rep.">
        <title>Draft genome of Tanacetum cinerariifolium, the natural source of mosquito coil.</title>
        <authorList>
            <person name="Yamashiro T."/>
            <person name="Shiraishi A."/>
            <person name="Satake H."/>
            <person name="Nakayama K."/>
        </authorList>
    </citation>
    <scope>NUCLEOTIDE SEQUENCE</scope>
</reference>
<name>A0A699R135_TANCI</name>
<dbReference type="EMBL" id="BKCJ011066935">
    <property type="protein sequence ID" value="GFC78687.1"/>
    <property type="molecule type" value="Genomic_DNA"/>
</dbReference>
<gene>
    <name evidence="1" type="ORF">Tci_850657</name>
</gene>
<dbReference type="AlphaFoldDB" id="A0A699R135"/>
<accession>A0A699R135</accession>
<proteinExistence type="predicted"/>
<feature type="non-terminal residue" evidence="1">
    <location>
        <position position="1"/>
    </location>
</feature>